<evidence type="ECO:0000313" key="4">
    <source>
        <dbReference type="Proteomes" id="UP001293718"/>
    </source>
</evidence>
<comment type="caution">
    <text evidence="3">The sequence shown here is derived from an EMBL/GenBank/DDBJ whole genome shotgun (WGS) entry which is preliminary data.</text>
</comment>
<dbReference type="InterPro" id="IPR006311">
    <property type="entry name" value="TAT_signal"/>
</dbReference>
<accession>A0ABU5IIV7</accession>
<dbReference type="PROSITE" id="PS51318">
    <property type="entry name" value="TAT"/>
    <property type="match status" value="1"/>
</dbReference>
<protein>
    <submittedName>
        <fullName evidence="3">Uncharacterized protein</fullName>
    </submittedName>
</protein>
<dbReference type="RefSeq" id="WP_322466674.1">
    <property type="nucleotide sequence ID" value="NZ_JAXOJX010000032.1"/>
</dbReference>
<gene>
    <name evidence="3" type="ORF">SM757_18865</name>
</gene>
<sequence length="95" mass="10430">MHAFTRRQGLALAAAAFAARPSAAAAPAALRSWALGATQRRNGIRDSRGRLGVKEQFESWRFPRADANVRQIHGRRGEVRLPESGTEHLSRLPTS</sequence>
<feature type="chain" id="PRO_5045057477" evidence="2">
    <location>
        <begin position="26"/>
        <end position="95"/>
    </location>
</feature>
<evidence type="ECO:0000256" key="2">
    <source>
        <dbReference type="SAM" id="SignalP"/>
    </source>
</evidence>
<name>A0ABU5IIV7_9BURK</name>
<evidence type="ECO:0000256" key="1">
    <source>
        <dbReference type="SAM" id="MobiDB-lite"/>
    </source>
</evidence>
<feature type="region of interest" description="Disordered" evidence="1">
    <location>
        <begin position="73"/>
        <end position="95"/>
    </location>
</feature>
<organism evidence="3 4">
    <name type="scientific">Azohydromonas lata</name>
    <dbReference type="NCBI Taxonomy" id="45677"/>
    <lineage>
        <taxon>Bacteria</taxon>
        <taxon>Pseudomonadati</taxon>
        <taxon>Pseudomonadota</taxon>
        <taxon>Betaproteobacteria</taxon>
        <taxon>Burkholderiales</taxon>
        <taxon>Sphaerotilaceae</taxon>
        <taxon>Azohydromonas</taxon>
    </lineage>
</organism>
<keyword evidence="4" id="KW-1185">Reference proteome</keyword>
<evidence type="ECO:0000313" key="3">
    <source>
        <dbReference type="EMBL" id="MDZ5458645.1"/>
    </source>
</evidence>
<proteinExistence type="predicted"/>
<feature type="compositionally biased region" description="Basic and acidic residues" evidence="1">
    <location>
        <begin position="75"/>
        <end position="95"/>
    </location>
</feature>
<reference evidence="3 4" key="1">
    <citation type="submission" date="2023-11" db="EMBL/GenBank/DDBJ databases">
        <title>Draft genome of Azohydromonas lata strain H1 (DSM1123), a polyhydroxyalkanoate producer.</title>
        <authorList>
            <person name="Traversa D."/>
            <person name="D'Addabbo P."/>
            <person name="Pazzani C."/>
            <person name="Manzari C."/>
            <person name="Chiara M."/>
            <person name="Scrascia M."/>
        </authorList>
    </citation>
    <scope>NUCLEOTIDE SEQUENCE [LARGE SCALE GENOMIC DNA]</scope>
    <source>
        <strain evidence="3 4">H1</strain>
    </source>
</reference>
<dbReference type="Proteomes" id="UP001293718">
    <property type="component" value="Unassembled WGS sequence"/>
</dbReference>
<feature type="signal peptide" evidence="2">
    <location>
        <begin position="1"/>
        <end position="25"/>
    </location>
</feature>
<keyword evidence="2" id="KW-0732">Signal</keyword>
<dbReference type="EMBL" id="JAXOJX010000032">
    <property type="protein sequence ID" value="MDZ5458645.1"/>
    <property type="molecule type" value="Genomic_DNA"/>
</dbReference>